<reference evidence="1 2" key="1">
    <citation type="submission" date="2018-10" db="EMBL/GenBank/DDBJ databases">
        <title>A collection Staphylococci species genome sequencing.</title>
        <authorList>
            <person name="Cole K."/>
        </authorList>
    </citation>
    <scope>NUCLEOTIDE SEQUENCE [LARGE SCALE GENOMIC DNA]</scope>
    <source>
        <strain evidence="2">NCTC 12218</strain>
    </source>
</reference>
<proteinExistence type="predicted"/>
<gene>
    <name evidence="1" type="ORF">CD117_04230</name>
</gene>
<dbReference type="Proteomes" id="UP000274792">
    <property type="component" value="Unassembled WGS sequence"/>
</dbReference>
<evidence type="ECO:0000313" key="2">
    <source>
        <dbReference type="Proteomes" id="UP000274792"/>
    </source>
</evidence>
<comment type="caution">
    <text evidence="1">The sequence shown here is derived from an EMBL/GenBank/DDBJ whole genome shotgun (WGS) entry which is preliminary data.</text>
</comment>
<evidence type="ECO:0000313" key="1">
    <source>
        <dbReference type="EMBL" id="RTX73802.1"/>
    </source>
</evidence>
<sequence>MMPITVKDIITRLNCSEAYARKFMSLCNFDQALIRTELARQIHKRETTPAMIINKPMEVATI</sequence>
<protein>
    <submittedName>
        <fullName evidence="1">Uncharacterized protein</fullName>
    </submittedName>
</protein>
<organism evidence="1 2">
    <name type="scientific">Mammaliicoccus sciuri</name>
    <name type="common">Staphylococcus sciuri</name>
    <dbReference type="NCBI Taxonomy" id="1296"/>
    <lineage>
        <taxon>Bacteria</taxon>
        <taxon>Bacillati</taxon>
        <taxon>Bacillota</taxon>
        <taxon>Bacilli</taxon>
        <taxon>Bacillales</taxon>
        <taxon>Staphylococcaceae</taxon>
        <taxon>Mammaliicoccus</taxon>
    </lineage>
</organism>
<dbReference type="RefSeq" id="WP_126476846.1">
    <property type="nucleotide sequence ID" value="NZ_RXWV01000023.1"/>
</dbReference>
<dbReference type="AlphaFoldDB" id="A0AAJ4VIG8"/>
<dbReference type="EMBL" id="RXWV01000023">
    <property type="protein sequence ID" value="RTX73802.1"/>
    <property type="molecule type" value="Genomic_DNA"/>
</dbReference>
<accession>A0AAJ4VIG8</accession>
<name>A0AAJ4VIG8_MAMSC</name>